<dbReference type="InterPro" id="IPR043129">
    <property type="entry name" value="ATPase_NBD"/>
</dbReference>
<dbReference type="InterPro" id="IPR004372">
    <property type="entry name" value="Ac/propionate_kinase"/>
</dbReference>
<dbReference type="EC" id="2.7.2.1" evidence="9"/>
<comment type="caution">
    <text evidence="11">The sequence shown here is derived from an EMBL/GenBank/DDBJ whole genome shotgun (WGS) entry which is preliminary data.</text>
</comment>
<accession>A0A071M8S6</accession>
<keyword evidence="4 9" id="KW-0479">Metal-binding</keyword>
<name>A0A071M8S6_9BURK</name>
<dbReference type="UniPathway" id="UPA00340">
    <property type="reaction ID" value="UER00458"/>
</dbReference>
<dbReference type="GO" id="GO:0005524">
    <property type="term" value="F:ATP binding"/>
    <property type="evidence" value="ECO:0007669"/>
    <property type="project" value="UniProtKB-KW"/>
</dbReference>
<comment type="cofactor">
    <cofactor evidence="9">
        <name>Mg(2+)</name>
        <dbReference type="ChEBI" id="CHEBI:18420"/>
    </cofactor>
    <cofactor evidence="9">
        <name>Mn(2+)</name>
        <dbReference type="ChEBI" id="CHEBI:29035"/>
    </cofactor>
    <text evidence="9">Mg(2+). Can also accept Mn(2+).</text>
</comment>
<evidence type="ECO:0000256" key="10">
    <source>
        <dbReference type="RuleBase" id="RU003835"/>
    </source>
</evidence>
<feature type="binding site" evidence="9">
    <location>
        <begin position="327"/>
        <end position="331"/>
    </location>
    <ligand>
        <name>ATP</name>
        <dbReference type="ChEBI" id="CHEBI:30616"/>
    </ligand>
</feature>
<keyword evidence="2 9" id="KW-0963">Cytoplasm</keyword>
<dbReference type="SUPFAM" id="SSF53067">
    <property type="entry name" value="Actin-like ATPase domain"/>
    <property type="match status" value="2"/>
</dbReference>
<evidence type="ECO:0000256" key="1">
    <source>
        <dbReference type="ARBA" id="ARBA00008748"/>
    </source>
</evidence>
<comment type="subunit">
    <text evidence="9">Homodimer.</text>
</comment>
<feature type="binding site" evidence="9">
    <location>
        <position position="92"/>
    </location>
    <ligand>
        <name>substrate</name>
    </ligand>
</feature>
<keyword evidence="6 9" id="KW-0418">Kinase</keyword>
<organism evidence="11">
    <name type="scientific">Burkholderia cenocepacia</name>
    <dbReference type="NCBI Taxonomy" id="95486"/>
    <lineage>
        <taxon>Bacteria</taxon>
        <taxon>Pseudomonadati</taxon>
        <taxon>Pseudomonadota</taxon>
        <taxon>Betaproteobacteria</taxon>
        <taxon>Burkholderiales</taxon>
        <taxon>Burkholderiaceae</taxon>
        <taxon>Burkholderia</taxon>
        <taxon>Burkholderia cepacia complex</taxon>
    </lineage>
</organism>
<keyword evidence="3 9" id="KW-0808">Transferase</keyword>
<keyword evidence="7 9" id="KW-0067">ATP-binding</keyword>
<dbReference type="PROSITE" id="PS01076">
    <property type="entry name" value="ACETATE_KINASE_2"/>
    <property type="match status" value="1"/>
</dbReference>
<comment type="subcellular location">
    <subcellularLocation>
        <location evidence="9">Cytoplasm</location>
    </subcellularLocation>
</comment>
<feature type="binding site" evidence="9">
    <location>
        <begin position="282"/>
        <end position="284"/>
    </location>
    <ligand>
        <name>ATP</name>
        <dbReference type="ChEBI" id="CHEBI:30616"/>
    </ligand>
</feature>
<keyword evidence="8 9" id="KW-0460">Magnesium</keyword>
<comment type="catalytic activity">
    <reaction evidence="9">
        <text>acetate + ATP = acetyl phosphate + ADP</text>
        <dbReference type="Rhea" id="RHEA:11352"/>
        <dbReference type="ChEBI" id="CHEBI:22191"/>
        <dbReference type="ChEBI" id="CHEBI:30089"/>
        <dbReference type="ChEBI" id="CHEBI:30616"/>
        <dbReference type="ChEBI" id="CHEBI:456216"/>
        <dbReference type="EC" id="2.7.2.1"/>
    </reaction>
</comment>
<feature type="site" description="Transition state stabilizer" evidence="9">
    <location>
        <position position="240"/>
    </location>
</feature>
<feature type="binding site" evidence="9">
    <location>
        <position position="9"/>
    </location>
    <ligand>
        <name>Mg(2+)</name>
        <dbReference type="ChEBI" id="CHEBI:18420"/>
    </ligand>
</feature>
<protein>
    <recommendedName>
        <fullName evidence="9">Acetate kinase</fullName>
        <ecNumber evidence="9">2.7.2.1</ecNumber>
    </recommendedName>
    <alternativeName>
        <fullName evidence="9">Acetokinase</fullName>
    </alternativeName>
</protein>
<proteinExistence type="inferred from homology"/>
<reference evidence="11" key="1">
    <citation type="submission" date="2014-04" db="EMBL/GenBank/DDBJ databases">
        <title>In planta biocontrol of soil-borne Fusarium wilt of banana through a plant endophytic bacterium, Burkholderia cenocepacia 869T2.</title>
        <authorList>
            <person name="Ho Y.-N."/>
            <person name="Chiang H.-M."/>
            <person name="Chao C.-P."/>
            <person name="Su C.-C."/>
            <person name="Hsu H.-F."/>
            <person name="Guo C.-T."/>
            <person name="Hsieh J.-L."/>
            <person name="Huang C.-C."/>
        </authorList>
    </citation>
    <scope>NUCLEOTIDE SEQUENCE [LARGE SCALE GENOMIC DNA]</scope>
    <source>
        <strain evidence="11">869T2</strain>
    </source>
</reference>
<evidence type="ECO:0000256" key="4">
    <source>
        <dbReference type="ARBA" id="ARBA00022723"/>
    </source>
</evidence>
<evidence type="ECO:0000256" key="8">
    <source>
        <dbReference type="ARBA" id="ARBA00022842"/>
    </source>
</evidence>
<dbReference type="AlphaFoldDB" id="A0A071M8S6"/>
<dbReference type="PROSITE" id="PS01075">
    <property type="entry name" value="ACETATE_KINASE_1"/>
    <property type="match status" value="1"/>
</dbReference>
<gene>
    <name evidence="9" type="primary">ackA</name>
    <name evidence="11" type="ORF">DT99_25210</name>
</gene>
<comment type="similarity">
    <text evidence="1 9 10">Belongs to the acetokinase family.</text>
</comment>
<dbReference type="InterPro" id="IPR023865">
    <property type="entry name" value="Aliphatic_acid_kinase_CS"/>
</dbReference>
<evidence type="ECO:0000256" key="3">
    <source>
        <dbReference type="ARBA" id="ARBA00022679"/>
    </source>
</evidence>
<dbReference type="GO" id="GO:0006083">
    <property type="term" value="P:acetate metabolic process"/>
    <property type="evidence" value="ECO:0007669"/>
    <property type="project" value="TreeGrafter"/>
</dbReference>
<comment type="pathway">
    <text evidence="9">Metabolic intermediate biosynthesis; acetyl-CoA biosynthesis; acetyl-CoA from acetate: step 1/2.</text>
</comment>
<feature type="site" description="Transition state stabilizer" evidence="9">
    <location>
        <position position="180"/>
    </location>
</feature>
<dbReference type="PIRSF" id="PIRSF000722">
    <property type="entry name" value="Acetate_prop_kin"/>
    <property type="match status" value="1"/>
</dbReference>
<feature type="binding site" evidence="9">
    <location>
        <position position="16"/>
    </location>
    <ligand>
        <name>ATP</name>
        <dbReference type="ChEBI" id="CHEBI:30616"/>
    </ligand>
</feature>
<dbReference type="PANTHER" id="PTHR21060:SF21">
    <property type="entry name" value="ACETATE KINASE"/>
    <property type="match status" value="1"/>
</dbReference>
<dbReference type="OrthoDB" id="9802453at2"/>
<dbReference type="NCBIfam" id="TIGR00016">
    <property type="entry name" value="ackA"/>
    <property type="match status" value="1"/>
</dbReference>
<keyword evidence="5 9" id="KW-0547">Nucleotide-binding</keyword>
<evidence type="ECO:0000256" key="2">
    <source>
        <dbReference type="ARBA" id="ARBA00022490"/>
    </source>
</evidence>
<evidence type="ECO:0000256" key="6">
    <source>
        <dbReference type="ARBA" id="ARBA00022777"/>
    </source>
</evidence>
<dbReference type="Pfam" id="PF00871">
    <property type="entry name" value="Acetate_kinase"/>
    <property type="match status" value="1"/>
</dbReference>
<comment type="function">
    <text evidence="9">Catalyzes the formation of acetyl phosphate from acetate and ATP. Can also catalyze the reverse reaction.</text>
</comment>
<dbReference type="PRINTS" id="PR00471">
    <property type="entry name" value="ACETATEKNASE"/>
</dbReference>
<evidence type="ECO:0000256" key="5">
    <source>
        <dbReference type="ARBA" id="ARBA00022741"/>
    </source>
</evidence>
<dbReference type="GO" id="GO:0005829">
    <property type="term" value="C:cytosol"/>
    <property type="evidence" value="ECO:0007669"/>
    <property type="project" value="TreeGrafter"/>
</dbReference>
<evidence type="ECO:0000256" key="7">
    <source>
        <dbReference type="ARBA" id="ARBA00022840"/>
    </source>
</evidence>
<sequence length="406" mass="42928">MRHPVLVLNAGSSSLKFSVYDTHEDRSLDAGLHGQVENLHGTPHLFVADAHGEVLADSAVARPGHQGAIEALHTWFAAHVGREAAFDGVGHRVVHGGPYFTAPVRIDARVLDAIASLSPLAPLHQPHHVDAIRAVAAVAPNLPQVACFDTAFHATVPALEREFALPRALTEQGIVRYGFHGLSYEYIATALAALDPSWGRQRTVVAHLGNGASLCALANGRSVATTMGFTAVDGLPMGTRTGALDPGVILYLQRHAGRSLDEVEHLIYAESGLLGVSGVSSDMRTLLASDAPSAAHAVELFAYRAARELAALAGVLGGLDALVFTAGIGEHAPRVRERICSRAAWLGIVLDDAANAAGLPVISSDASRVTVRVIPTDENLMIARHTRRVLDDAIPSTPYPTSRDLR</sequence>
<dbReference type="GO" id="GO:0000287">
    <property type="term" value="F:magnesium ion binding"/>
    <property type="evidence" value="ECO:0007669"/>
    <property type="project" value="UniProtKB-UniRule"/>
</dbReference>
<feature type="binding site" evidence="9">
    <location>
        <position position="378"/>
    </location>
    <ligand>
        <name>Mg(2+)</name>
        <dbReference type="ChEBI" id="CHEBI:18420"/>
    </ligand>
</feature>
<dbReference type="InterPro" id="IPR000890">
    <property type="entry name" value="Aliphatic_acid_kin_short-chain"/>
</dbReference>
<dbReference type="PANTHER" id="PTHR21060">
    <property type="entry name" value="ACETATE KINASE"/>
    <property type="match status" value="1"/>
</dbReference>
<dbReference type="HAMAP" id="MF_00020">
    <property type="entry name" value="Acetate_kinase"/>
    <property type="match status" value="1"/>
</dbReference>
<dbReference type="GO" id="GO:0008776">
    <property type="term" value="F:acetate kinase activity"/>
    <property type="evidence" value="ECO:0007669"/>
    <property type="project" value="UniProtKB-UniRule"/>
</dbReference>
<evidence type="ECO:0000256" key="9">
    <source>
        <dbReference type="HAMAP-Rule" id="MF_00020"/>
    </source>
</evidence>
<feature type="active site" description="Proton donor/acceptor" evidence="9">
    <location>
        <position position="149"/>
    </location>
</feature>
<dbReference type="EMBL" id="JJOA01000023">
    <property type="protein sequence ID" value="KEA56985.1"/>
    <property type="molecule type" value="Genomic_DNA"/>
</dbReference>
<dbReference type="Gene3D" id="3.30.420.40">
    <property type="match status" value="2"/>
</dbReference>
<feature type="binding site" evidence="9">
    <location>
        <begin position="207"/>
        <end position="211"/>
    </location>
    <ligand>
        <name>ATP</name>
        <dbReference type="ChEBI" id="CHEBI:30616"/>
    </ligand>
</feature>
<dbReference type="GO" id="GO:0006085">
    <property type="term" value="P:acetyl-CoA biosynthetic process"/>
    <property type="evidence" value="ECO:0007669"/>
    <property type="project" value="UniProtKB-UniRule"/>
</dbReference>
<evidence type="ECO:0000313" key="11">
    <source>
        <dbReference type="EMBL" id="KEA56985.1"/>
    </source>
</evidence>